<reference evidence="1" key="2">
    <citation type="journal article" date="2023" name="IMA Fungus">
        <title>Comparative genomic study of the Penicillium genus elucidates a diverse pangenome and 15 lateral gene transfer events.</title>
        <authorList>
            <person name="Petersen C."/>
            <person name="Sorensen T."/>
            <person name="Nielsen M.R."/>
            <person name="Sondergaard T.E."/>
            <person name="Sorensen J.L."/>
            <person name="Fitzpatrick D.A."/>
            <person name="Frisvad J.C."/>
            <person name="Nielsen K.L."/>
        </authorList>
    </citation>
    <scope>NUCLEOTIDE SEQUENCE</scope>
    <source>
        <strain evidence="1">IBT 34128</strain>
    </source>
</reference>
<proteinExistence type="predicted"/>
<comment type="caution">
    <text evidence="1">The sequence shown here is derived from an EMBL/GenBank/DDBJ whole genome shotgun (WGS) entry which is preliminary data.</text>
</comment>
<name>A0A9W9ELF3_9EURO</name>
<gene>
    <name evidence="1" type="ORF">NUU61_008425</name>
</gene>
<dbReference type="AlphaFoldDB" id="A0A9W9ELF3"/>
<dbReference type="GeneID" id="81398119"/>
<evidence type="ECO:0000313" key="2">
    <source>
        <dbReference type="Proteomes" id="UP001141434"/>
    </source>
</evidence>
<reference evidence="1" key="1">
    <citation type="submission" date="2022-11" db="EMBL/GenBank/DDBJ databases">
        <authorList>
            <person name="Petersen C."/>
        </authorList>
    </citation>
    <scope>NUCLEOTIDE SEQUENCE</scope>
    <source>
        <strain evidence="1">IBT 34128</strain>
    </source>
</reference>
<keyword evidence="2" id="KW-1185">Reference proteome</keyword>
<evidence type="ECO:0008006" key="3">
    <source>
        <dbReference type="Google" id="ProtNLM"/>
    </source>
</evidence>
<evidence type="ECO:0000313" key="1">
    <source>
        <dbReference type="EMBL" id="KAJ5083846.1"/>
    </source>
</evidence>
<dbReference type="Gene3D" id="2.60.40.640">
    <property type="match status" value="1"/>
</dbReference>
<dbReference type="Proteomes" id="UP001141434">
    <property type="component" value="Unassembled WGS sequence"/>
</dbReference>
<organism evidence="1 2">
    <name type="scientific">Penicillium alfredii</name>
    <dbReference type="NCBI Taxonomy" id="1506179"/>
    <lineage>
        <taxon>Eukaryota</taxon>
        <taxon>Fungi</taxon>
        <taxon>Dikarya</taxon>
        <taxon>Ascomycota</taxon>
        <taxon>Pezizomycotina</taxon>
        <taxon>Eurotiomycetes</taxon>
        <taxon>Eurotiomycetidae</taxon>
        <taxon>Eurotiales</taxon>
        <taxon>Aspergillaceae</taxon>
        <taxon>Penicillium</taxon>
    </lineage>
</organism>
<dbReference type="RefSeq" id="XP_056507243.1">
    <property type="nucleotide sequence ID" value="XM_056658950.1"/>
</dbReference>
<sequence>MLDLEDDSSNLKFDVAAPPDWEYAPGDTIIGHLIRHVPTVTPEATLTVWLEGEMSTGIEEYSNNKFSQTGKWNLVERAEDIIFMGPLDISEKNESFSYPFSIPIPFSPPARPWKRLEGVFLPQESYRDHDLPPSFYSYDRGAPPPRVMYSNIPGIPASQAVIEYALQARLQYTVGSCHKDHRASFPIRIRQVPNAFALSSELLRHSRPVYIQSYRLLPGQSEVKPSLLKQTRRVFSSMRVPVLALDLALSLPGAIQLDSKEPIPIELRIIPLPRDSHLPVVGAVQMVQVTSINRHLLISNFRVSMRRW</sequence>
<dbReference type="InterPro" id="IPR014752">
    <property type="entry name" value="Arrestin-like_C"/>
</dbReference>
<accession>A0A9W9ELF3</accession>
<dbReference type="EMBL" id="JAPMSZ010000011">
    <property type="protein sequence ID" value="KAJ5083846.1"/>
    <property type="molecule type" value="Genomic_DNA"/>
</dbReference>
<dbReference type="OrthoDB" id="2333384at2759"/>
<protein>
    <recommendedName>
        <fullName evidence="3">Arrestin-like N-terminal domain-containing protein</fullName>
    </recommendedName>
</protein>